<evidence type="ECO:0000313" key="8">
    <source>
        <dbReference type="Proteomes" id="UP001558613"/>
    </source>
</evidence>
<comment type="caution">
    <text evidence="7">The sequence shown here is derived from an EMBL/GenBank/DDBJ whole genome shotgun (WGS) entry which is preliminary data.</text>
</comment>
<evidence type="ECO:0000256" key="3">
    <source>
        <dbReference type="ARBA" id="ARBA00010413"/>
    </source>
</evidence>
<dbReference type="Pfam" id="PF03414">
    <property type="entry name" value="Glyco_transf_6"/>
    <property type="match status" value="1"/>
</dbReference>
<dbReference type="EMBL" id="JAYMGO010000008">
    <property type="protein sequence ID" value="KAL1269594.1"/>
    <property type="molecule type" value="Genomic_DNA"/>
</dbReference>
<keyword evidence="4" id="KW-0328">Glycosyltransferase</keyword>
<dbReference type="PANTHER" id="PTHR10462">
    <property type="entry name" value="GLYCOSYLTRANSFERASE-RELATED"/>
    <property type="match status" value="1"/>
</dbReference>
<keyword evidence="6" id="KW-0812">Transmembrane</keyword>
<evidence type="ECO:0000256" key="4">
    <source>
        <dbReference type="ARBA" id="ARBA00022676"/>
    </source>
</evidence>
<gene>
    <name evidence="7" type="ORF">QQF64_031883</name>
</gene>
<dbReference type="SUPFAM" id="SSF53448">
    <property type="entry name" value="Nucleotide-diphospho-sugar transferases"/>
    <property type="match status" value="1"/>
</dbReference>
<keyword evidence="6" id="KW-1133">Transmembrane helix</keyword>
<organism evidence="7 8">
    <name type="scientific">Cirrhinus molitorella</name>
    <name type="common">mud carp</name>
    <dbReference type="NCBI Taxonomy" id="172907"/>
    <lineage>
        <taxon>Eukaryota</taxon>
        <taxon>Metazoa</taxon>
        <taxon>Chordata</taxon>
        <taxon>Craniata</taxon>
        <taxon>Vertebrata</taxon>
        <taxon>Euteleostomi</taxon>
        <taxon>Actinopterygii</taxon>
        <taxon>Neopterygii</taxon>
        <taxon>Teleostei</taxon>
        <taxon>Ostariophysi</taxon>
        <taxon>Cypriniformes</taxon>
        <taxon>Cyprinidae</taxon>
        <taxon>Labeoninae</taxon>
        <taxon>Labeonini</taxon>
        <taxon>Cirrhinus</taxon>
    </lineage>
</organism>
<evidence type="ECO:0000313" key="7">
    <source>
        <dbReference type="EMBL" id="KAL1269594.1"/>
    </source>
</evidence>
<proteinExistence type="inferred from homology"/>
<evidence type="ECO:0000256" key="2">
    <source>
        <dbReference type="ARBA" id="ARBA00004606"/>
    </source>
</evidence>
<dbReference type="Gene3D" id="3.90.550.10">
    <property type="entry name" value="Spore Coat Polysaccharide Biosynthesis Protein SpsA, Chain A"/>
    <property type="match status" value="1"/>
</dbReference>
<comment type="cofactor">
    <cofactor evidence="1">
        <name>Mn(2+)</name>
        <dbReference type="ChEBI" id="CHEBI:29035"/>
    </cofactor>
</comment>
<dbReference type="Proteomes" id="UP001558613">
    <property type="component" value="Unassembled WGS sequence"/>
</dbReference>
<keyword evidence="5" id="KW-0808">Transferase</keyword>
<comment type="similarity">
    <text evidence="3">Belongs to the glycosyltransferase 6 family.</text>
</comment>
<keyword evidence="8" id="KW-1185">Reference proteome</keyword>
<keyword evidence="6" id="KW-0472">Membrane</keyword>
<evidence type="ECO:0000256" key="6">
    <source>
        <dbReference type="SAM" id="Phobius"/>
    </source>
</evidence>
<dbReference type="InterPro" id="IPR029044">
    <property type="entry name" value="Nucleotide-diphossugar_trans"/>
</dbReference>
<dbReference type="InterPro" id="IPR005076">
    <property type="entry name" value="Glyco_trans_6"/>
</dbReference>
<accession>A0ABR3MY87</accession>
<feature type="transmembrane region" description="Helical" evidence="6">
    <location>
        <begin position="7"/>
        <end position="24"/>
    </location>
</feature>
<evidence type="ECO:0000256" key="5">
    <source>
        <dbReference type="ARBA" id="ARBA00022679"/>
    </source>
</evidence>
<name>A0ABR3MY87_9TELE</name>
<dbReference type="PANTHER" id="PTHR10462:SF49">
    <property type="entry name" value="GLOBOSIDE ALPHA-1,3-N-ACETYLGALACTOSAMINYLTRANSFERASE 1"/>
    <property type="match status" value="1"/>
</dbReference>
<sequence length="150" mass="17186">MLLRQNFLIILVLFGMVLTGVIYLNNYGNSCNQQIIERDVIKPKWMQKNIGLRSSPGLLYNQPRVLVGSRTDVASVSPWSSPIIWEGTFDSTLIDSIYKQQNLTIATTVFALGKYTRFIKVFWNQQSSITLLDFECISTCLQINQNQFLK</sequence>
<protein>
    <submittedName>
        <fullName evidence="7">Uncharacterized protein</fullName>
    </submittedName>
</protein>
<evidence type="ECO:0000256" key="1">
    <source>
        <dbReference type="ARBA" id="ARBA00001936"/>
    </source>
</evidence>
<reference evidence="7 8" key="1">
    <citation type="submission" date="2023-09" db="EMBL/GenBank/DDBJ databases">
        <authorList>
            <person name="Wang M."/>
        </authorList>
    </citation>
    <scope>NUCLEOTIDE SEQUENCE [LARGE SCALE GENOMIC DNA]</scope>
    <source>
        <strain evidence="7">GT-2023</strain>
        <tissue evidence="7">Liver</tissue>
    </source>
</reference>
<comment type="subcellular location">
    <subcellularLocation>
        <location evidence="2">Membrane</location>
        <topology evidence="2">Single-pass type II membrane protein</topology>
    </subcellularLocation>
</comment>